<name>A0A5N5X2E2_9EURO</name>
<keyword evidence="8" id="KW-1185">Reference proteome</keyword>
<dbReference type="GO" id="GO:0008171">
    <property type="term" value="F:O-methyltransferase activity"/>
    <property type="evidence" value="ECO:0007669"/>
    <property type="project" value="InterPro"/>
</dbReference>
<keyword evidence="4" id="KW-0949">S-adenosyl-L-methionine</keyword>
<dbReference type="Gene3D" id="3.40.50.150">
    <property type="entry name" value="Vaccinia Virus protein VP39"/>
    <property type="match status" value="2"/>
</dbReference>
<dbReference type="PANTHER" id="PTHR43836">
    <property type="entry name" value="CATECHOL O-METHYLTRANSFERASE 1-RELATED"/>
    <property type="match status" value="1"/>
</dbReference>
<reference evidence="7 8" key="1">
    <citation type="submission" date="2019-04" db="EMBL/GenBank/DDBJ databases">
        <title>Friends and foes A comparative genomics study of 23 Aspergillus species from section Flavi.</title>
        <authorList>
            <consortium name="DOE Joint Genome Institute"/>
            <person name="Kjaerbolling I."/>
            <person name="Vesth T."/>
            <person name="Frisvad J.C."/>
            <person name="Nybo J.L."/>
            <person name="Theobald S."/>
            <person name="Kildgaard S."/>
            <person name="Isbrandt T."/>
            <person name="Kuo A."/>
            <person name="Sato A."/>
            <person name="Lyhne E.K."/>
            <person name="Kogle M.E."/>
            <person name="Wiebenga A."/>
            <person name="Kun R.S."/>
            <person name="Lubbers R.J."/>
            <person name="Makela M.R."/>
            <person name="Barry K."/>
            <person name="Chovatia M."/>
            <person name="Clum A."/>
            <person name="Daum C."/>
            <person name="Haridas S."/>
            <person name="He G."/>
            <person name="LaButti K."/>
            <person name="Lipzen A."/>
            <person name="Mondo S."/>
            <person name="Riley R."/>
            <person name="Salamov A."/>
            <person name="Simmons B.A."/>
            <person name="Magnuson J.K."/>
            <person name="Henrissat B."/>
            <person name="Mortensen U.H."/>
            <person name="Larsen T.O."/>
            <person name="Devries R.P."/>
            <person name="Grigoriev I.V."/>
            <person name="Machida M."/>
            <person name="Baker S.E."/>
            <person name="Andersen M.R."/>
        </authorList>
    </citation>
    <scope>NUCLEOTIDE SEQUENCE [LARGE SCALE GENOMIC DNA]</scope>
    <source>
        <strain evidence="7 8">CBS 151.66</strain>
    </source>
</reference>
<evidence type="ECO:0000256" key="4">
    <source>
        <dbReference type="ARBA" id="ARBA00022691"/>
    </source>
</evidence>
<dbReference type="SUPFAM" id="SSF53335">
    <property type="entry name" value="S-adenosyl-L-methionine-dependent methyltransferases"/>
    <property type="match status" value="1"/>
</dbReference>
<organism evidence="7 8">
    <name type="scientific">Aspergillus leporis</name>
    <dbReference type="NCBI Taxonomy" id="41062"/>
    <lineage>
        <taxon>Eukaryota</taxon>
        <taxon>Fungi</taxon>
        <taxon>Dikarya</taxon>
        <taxon>Ascomycota</taxon>
        <taxon>Pezizomycotina</taxon>
        <taxon>Eurotiomycetes</taxon>
        <taxon>Eurotiomycetidae</taxon>
        <taxon>Eurotiales</taxon>
        <taxon>Aspergillaceae</taxon>
        <taxon>Aspergillus</taxon>
        <taxon>Aspergillus subgen. Circumdati</taxon>
    </lineage>
</organism>
<accession>A0A5N5X2E2</accession>
<comment type="similarity">
    <text evidence="6">Belongs to the class I-like SAM-binding methyltransferase superfamily. Cation-dependent O-methyltransferase family.</text>
</comment>
<dbReference type="InterPro" id="IPR002935">
    <property type="entry name" value="SAM_O-MeTrfase"/>
</dbReference>
<protein>
    <recommendedName>
        <fullName evidence="1">catechol O-methyltransferase</fullName>
        <ecNumber evidence="1">2.1.1.6</ecNumber>
    </recommendedName>
</protein>
<dbReference type="OrthoDB" id="186626at2759"/>
<proteinExistence type="inferred from homology"/>
<evidence type="ECO:0000313" key="8">
    <source>
        <dbReference type="Proteomes" id="UP000326565"/>
    </source>
</evidence>
<evidence type="ECO:0000256" key="6">
    <source>
        <dbReference type="ARBA" id="ARBA00023453"/>
    </source>
</evidence>
<dbReference type="EC" id="2.1.1.6" evidence="1"/>
<gene>
    <name evidence="7" type="ORF">BDV29DRAFT_190634</name>
</gene>
<sequence>MGPAALFYKPEEGVFCNDGREDQLLAFVTSQTDIRGSPEAVLAAIDEYGRTQNFLMNVGEEKGKIITGIIFDQNLKSMLEIGGYIGYSAILFGSALRRAGGQEYISLEMNPKFAAIARTLVAFAGLNDVLCEELELVAPGTIVVADDMYLPGNPPYSEYMRASPILKTEASRPSIHCLKDGHISLGNPALVYETSIHEGLQPTGLPDAVEVSYCVKSVVN</sequence>
<dbReference type="PROSITE" id="PS51682">
    <property type="entry name" value="SAM_OMT_I"/>
    <property type="match status" value="1"/>
</dbReference>
<evidence type="ECO:0000313" key="7">
    <source>
        <dbReference type="EMBL" id="KAB8074951.1"/>
    </source>
</evidence>
<evidence type="ECO:0000256" key="1">
    <source>
        <dbReference type="ARBA" id="ARBA00012880"/>
    </source>
</evidence>
<keyword evidence="2 7" id="KW-0489">Methyltransferase</keyword>
<evidence type="ECO:0000256" key="5">
    <source>
        <dbReference type="ARBA" id="ARBA00022939"/>
    </source>
</evidence>
<evidence type="ECO:0000256" key="2">
    <source>
        <dbReference type="ARBA" id="ARBA00022603"/>
    </source>
</evidence>
<dbReference type="GO" id="GO:0006584">
    <property type="term" value="P:catecholamine metabolic process"/>
    <property type="evidence" value="ECO:0007669"/>
    <property type="project" value="UniProtKB-KW"/>
</dbReference>
<dbReference type="Proteomes" id="UP000326565">
    <property type="component" value="Unassembled WGS sequence"/>
</dbReference>
<dbReference type="Pfam" id="PF01596">
    <property type="entry name" value="Methyltransf_3"/>
    <property type="match status" value="1"/>
</dbReference>
<evidence type="ECO:0000256" key="3">
    <source>
        <dbReference type="ARBA" id="ARBA00022679"/>
    </source>
</evidence>
<keyword evidence="3 7" id="KW-0808">Transferase</keyword>
<dbReference type="GO" id="GO:0032259">
    <property type="term" value="P:methylation"/>
    <property type="evidence" value="ECO:0007669"/>
    <property type="project" value="UniProtKB-KW"/>
</dbReference>
<keyword evidence="5" id="KW-0128">Catecholamine metabolism</keyword>
<dbReference type="EMBL" id="ML732202">
    <property type="protein sequence ID" value="KAB8074951.1"/>
    <property type="molecule type" value="Genomic_DNA"/>
</dbReference>
<dbReference type="PANTHER" id="PTHR43836:SF6">
    <property type="entry name" value="PUTATIVE (AFU_ORTHOLOGUE AFUA_2G00150)-RELATED"/>
    <property type="match status" value="1"/>
</dbReference>
<dbReference type="AlphaFoldDB" id="A0A5N5X2E2"/>
<dbReference type="InterPro" id="IPR029063">
    <property type="entry name" value="SAM-dependent_MTases_sf"/>
</dbReference>